<dbReference type="Pfam" id="PF00443">
    <property type="entry name" value="UCH"/>
    <property type="match status" value="1"/>
</dbReference>
<feature type="domain" description="USP" evidence="1">
    <location>
        <begin position="1"/>
        <end position="310"/>
    </location>
</feature>
<sequence>MNLTIFYIPKHTKKKLNNKYDSALLIEWDALREILWKENCVVSPFKFVKVVQKIANIKGYEMFTGFDQNDLPEFLMFIIDCFHNSLAREVIMSIEGEIKDEKDKIAIKCFERIKQMYEKDYSEVLALFYGIQVSILENAETGEKINMIPESYFIINLPIPENNKLPSLIDCFDLYVENEVLDGDNKLTNENTGEKFVAKKKIMFWNFPNILVIDIKRFNSMNRKNQILVNFPLENLDLSKYVIGYNKDSYIYDLYGVCNHSGSVLGGHYTSFVKNANDKWYHFNDTNVSEVGLAQQIITPKAYCFFYRKREMKQNK</sequence>
<accession>A0A6C0KSY5</accession>
<reference evidence="2" key="1">
    <citation type="journal article" date="2020" name="Nature">
        <title>Giant virus diversity and host interactions through global metagenomics.</title>
        <authorList>
            <person name="Schulz F."/>
            <person name="Roux S."/>
            <person name="Paez-Espino D."/>
            <person name="Jungbluth S."/>
            <person name="Walsh D.A."/>
            <person name="Denef V.J."/>
            <person name="McMahon K.D."/>
            <person name="Konstantinidis K.T."/>
            <person name="Eloe-Fadrosh E.A."/>
            <person name="Kyrpides N.C."/>
            <person name="Woyke T."/>
        </authorList>
    </citation>
    <scope>NUCLEOTIDE SEQUENCE</scope>
    <source>
        <strain evidence="2">GVMAG-S-3300013014-104</strain>
    </source>
</reference>
<dbReference type="PROSITE" id="PS50235">
    <property type="entry name" value="USP_3"/>
    <property type="match status" value="1"/>
</dbReference>
<dbReference type="PANTHER" id="PTHR21646">
    <property type="entry name" value="UBIQUITIN CARBOXYL-TERMINAL HYDROLASE"/>
    <property type="match status" value="1"/>
</dbReference>
<dbReference type="GO" id="GO:0016579">
    <property type="term" value="P:protein deubiquitination"/>
    <property type="evidence" value="ECO:0007669"/>
    <property type="project" value="InterPro"/>
</dbReference>
<proteinExistence type="predicted"/>
<dbReference type="EMBL" id="MN740950">
    <property type="protein sequence ID" value="QHU19438.1"/>
    <property type="molecule type" value="Genomic_DNA"/>
</dbReference>
<dbReference type="InterPro" id="IPR050185">
    <property type="entry name" value="Ub_carboxyl-term_hydrolase"/>
</dbReference>
<dbReference type="PANTHER" id="PTHR21646:SF23">
    <property type="entry name" value="UBIQUITIN CARBOXYL-TERMINAL HYDROLASE USP2"/>
    <property type="match status" value="1"/>
</dbReference>
<name>A0A6C0KSY5_9ZZZZ</name>
<dbReference type="CDD" id="cd02674">
    <property type="entry name" value="Peptidase_C19R"/>
    <property type="match status" value="1"/>
</dbReference>
<organism evidence="2">
    <name type="scientific">viral metagenome</name>
    <dbReference type="NCBI Taxonomy" id="1070528"/>
    <lineage>
        <taxon>unclassified sequences</taxon>
        <taxon>metagenomes</taxon>
        <taxon>organismal metagenomes</taxon>
    </lineage>
</organism>
<dbReference type="SUPFAM" id="SSF54001">
    <property type="entry name" value="Cysteine proteinases"/>
    <property type="match status" value="1"/>
</dbReference>
<dbReference type="InterPro" id="IPR038765">
    <property type="entry name" value="Papain-like_cys_pep_sf"/>
</dbReference>
<dbReference type="Gene3D" id="3.90.70.10">
    <property type="entry name" value="Cysteine proteinases"/>
    <property type="match status" value="1"/>
</dbReference>
<evidence type="ECO:0000313" key="2">
    <source>
        <dbReference type="EMBL" id="QHU19438.1"/>
    </source>
</evidence>
<dbReference type="AlphaFoldDB" id="A0A6C0KSY5"/>
<dbReference type="InterPro" id="IPR028889">
    <property type="entry name" value="USP"/>
</dbReference>
<dbReference type="PROSITE" id="PS00973">
    <property type="entry name" value="USP_2"/>
    <property type="match status" value="1"/>
</dbReference>
<dbReference type="InterPro" id="IPR001394">
    <property type="entry name" value="Peptidase_C19_UCH"/>
</dbReference>
<evidence type="ECO:0000259" key="1">
    <source>
        <dbReference type="PROSITE" id="PS50235"/>
    </source>
</evidence>
<dbReference type="InterPro" id="IPR018200">
    <property type="entry name" value="USP_CS"/>
</dbReference>
<dbReference type="GO" id="GO:0004843">
    <property type="term" value="F:cysteine-type deubiquitinase activity"/>
    <property type="evidence" value="ECO:0007669"/>
    <property type="project" value="InterPro"/>
</dbReference>
<protein>
    <recommendedName>
        <fullName evidence="1">USP domain-containing protein</fullName>
    </recommendedName>
</protein>